<dbReference type="Proteomes" id="UP000218083">
    <property type="component" value="Unassembled WGS sequence"/>
</dbReference>
<reference evidence="1 2" key="1">
    <citation type="submission" date="2017-08" db="EMBL/GenBank/DDBJ databases">
        <title>The strain WRN001 was isolated from Binhai saline alkaline soil, Tianjin, China.</title>
        <authorList>
            <person name="Liu D."/>
            <person name="Zhang G."/>
        </authorList>
    </citation>
    <scope>NUCLEOTIDE SEQUENCE [LARGE SCALE GENOMIC DNA]</scope>
    <source>
        <strain evidence="1 2">WN019</strain>
    </source>
</reference>
<organism evidence="1 2">
    <name type="scientific">Halorubrum salipaludis</name>
    <dbReference type="NCBI Taxonomy" id="2032630"/>
    <lineage>
        <taxon>Archaea</taxon>
        <taxon>Methanobacteriati</taxon>
        <taxon>Methanobacteriota</taxon>
        <taxon>Stenosarchaea group</taxon>
        <taxon>Halobacteria</taxon>
        <taxon>Halobacteriales</taxon>
        <taxon>Haloferacaceae</taxon>
        <taxon>Halorubrum</taxon>
    </lineage>
</organism>
<evidence type="ECO:0000313" key="2">
    <source>
        <dbReference type="Proteomes" id="UP000218083"/>
    </source>
</evidence>
<protein>
    <submittedName>
        <fullName evidence="1">Uncharacterized protein</fullName>
    </submittedName>
</protein>
<dbReference type="RefSeq" id="WP_095635657.1">
    <property type="nucleotide sequence ID" value="NZ_NSKC01000001.1"/>
</dbReference>
<sequence>MTRHTRRSVVKLAGASVAAAAVPGVVSAADESASDWTAAKTPVDGTLHDVRYTAANPHAVGAGGVLIERTAAGWETVFRGGVSGNGNGLRGAAVTDDGERLWMVGNSGAVGEYDVTTGNLVDRSQPNDASNQFNSVAVTGPAGDADVYVVDDSGLVYYSFENGEEGTWNYLTPGSGAGIPAVDFYGARAGTLIDTNGKVFATDDGTTWEPFGIEDADTTFAGLDADAPDDVTVVGGSGSLYVYDGVEWRSDRIAEAGLKDVITGGAGGVAVGGSGTVVEREDGDWTVVDTPSGQNLRAVAAFDGDRDYVVGASGTVLER</sequence>
<name>A0A2A2FLW6_9EURY</name>
<keyword evidence="2" id="KW-1185">Reference proteome</keyword>
<evidence type="ECO:0000313" key="1">
    <source>
        <dbReference type="EMBL" id="PAU85545.1"/>
    </source>
</evidence>
<proteinExistence type="predicted"/>
<dbReference type="OrthoDB" id="320255at2157"/>
<dbReference type="InterPro" id="IPR011044">
    <property type="entry name" value="Quino_amine_DH_bsu"/>
</dbReference>
<gene>
    <name evidence="1" type="ORF">CK500_02430</name>
</gene>
<dbReference type="AlphaFoldDB" id="A0A2A2FLW6"/>
<comment type="caution">
    <text evidence="1">The sequence shown here is derived from an EMBL/GenBank/DDBJ whole genome shotgun (WGS) entry which is preliminary data.</text>
</comment>
<accession>A0A2A2FLW6</accession>
<dbReference type="SUPFAM" id="SSF50969">
    <property type="entry name" value="YVTN repeat-like/Quinoprotein amine dehydrogenase"/>
    <property type="match status" value="1"/>
</dbReference>
<dbReference type="InterPro" id="IPR006311">
    <property type="entry name" value="TAT_signal"/>
</dbReference>
<dbReference type="EMBL" id="NSKC01000001">
    <property type="protein sequence ID" value="PAU85545.1"/>
    <property type="molecule type" value="Genomic_DNA"/>
</dbReference>
<dbReference type="PROSITE" id="PS51318">
    <property type="entry name" value="TAT"/>
    <property type="match status" value="1"/>
</dbReference>